<reference evidence="3" key="1">
    <citation type="submission" date="2016-06" db="UniProtKB">
        <authorList>
            <consortium name="WormBaseParasite"/>
        </authorList>
    </citation>
    <scope>IDENTIFICATION</scope>
</reference>
<dbReference type="AlphaFoldDB" id="A0A183IL25"/>
<keyword evidence="2" id="KW-1185">Reference proteome</keyword>
<evidence type="ECO:0000313" key="3">
    <source>
        <dbReference type="WBParaSite" id="SBAD_0000450901-mRNA-1"/>
    </source>
</evidence>
<dbReference type="EMBL" id="UZAM01008250">
    <property type="protein sequence ID" value="VDP04009.1"/>
    <property type="molecule type" value="Genomic_DNA"/>
</dbReference>
<proteinExistence type="predicted"/>
<evidence type="ECO:0000313" key="2">
    <source>
        <dbReference type="Proteomes" id="UP000270296"/>
    </source>
</evidence>
<dbReference type="Proteomes" id="UP000270296">
    <property type="component" value="Unassembled WGS sequence"/>
</dbReference>
<gene>
    <name evidence="1" type="ORF">SBAD_LOCUS4321</name>
</gene>
<accession>A0A183IL25</accession>
<protein>
    <submittedName>
        <fullName evidence="1 3">Uncharacterized protein</fullName>
    </submittedName>
</protein>
<name>A0A183IL25_9BILA</name>
<sequence>MLLSDSFHETVASFAAETFDDVSSPTTSTFSGHIYKYHRFVQNLVEVAVCLHCGPNGKRFLLPYWRAAVEGRIGVVIKSAVRTQRSFMLPFRSQIHSTDRLA</sequence>
<organism evidence="3">
    <name type="scientific">Soboliphyme baturini</name>
    <dbReference type="NCBI Taxonomy" id="241478"/>
    <lineage>
        <taxon>Eukaryota</taxon>
        <taxon>Metazoa</taxon>
        <taxon>Ecdysozoa</taxon>
        <taxon>Nematoda</taxon>
        <taxon>Enoplea</taxon>
        <taxon>Dorylaimia</taxon>
        <taxon>Dioctophymatida</taxon>
        <taxon>Dioctophymatoidea</taxon>
        <taxon>Soboliphymatidae</taxon>
        <taxon>Soboliphyme</taxon>
    </lineage>
</organism>
<evidence type="ECO:0000313" key="1">
    <source>
        <dbReference type="EMBL" id="VDP04009.1"/>
    </source>
</evidence>
<dbReference type="WBParaSite" id="SBAD_0000450901-mRNA-1">
    <property type="protein sequence ID" value="SBAD_0000450901-mRNA-1"/>
    <property type="gene ID" value="SBAD_0000450901"/>
</dbReference>
<reference evidence="1 2" key="2">
    <citation type="submission" date="2018-11" db="EMBL/GenBank/DDBJ databases">
        <authorList>
            <consortium name="Pathogen Informatics"/>
        </authorList>
    </citation>
    <scope>NUCLEOTIDE SEQUENCE [LARGE SCALE GENOMIC DNA]</scope>
</reference>